<dbReference type="RefSeq" id="WP_137337265.1">
    <property type="nucleotide sequence ID" value="NZ_CP040078.1"/>
</dbReference>
<dbReference type="KEGG" id="tvl:FAZ95_37045"/>
<protein>
    <submittedName>
        <fullName evidence="1">Uncharacterized protein</fullName>
    </submittedName>
</protein>
<accession>A0A4P8J3M5</accession>
<proteinExistence type="predicted"/>
<gene>
    <name evidence="1" type="ORF">FAZ95_37045</name>
</gene>
<evidence type="ECO:0000313" key="2">
    <source>
        <dbReference type="Proteomes" id="UP000298656"/>
    </source>
</evidence>
<name>A0A4P8J3M5_9BURK</name>
<sequence length="111" mass="11501">MQDELAQRALLRLKRHGFELRLAPALATATTRDQESHALGAAAAVLYDVAPEAFDAGGTWTAVGERVRAHGLQPLRAADGAALGLDPAGVAAVNAALSFAVRLIAFATATR</sequence>
<dbReference type="AlphaFoldDB" id="A0A4P8J3M5"/>
<organism evidence="1 2">
    <name type="scientific">Trinickia violacea</name>
    <dbReference type="NCBI Taxonomy" id="2571746"/>
    <lineage>
        <taxon>Bacteria</taxon>
        <taxon>Pseudomonadati</taxon>
        <taxon>Pseudomonadota</taxon>
        <taxon>Betaproteobacteria</taxon>
        <taxon>Burkholderiales</taxon>
        <taxon>Burkholderiaceae</taxon>
        <taxon>Trinickia</taxon>
    </lineage>
</organism>
<dbReference type="EMBL" id="CP040078">
    <property type="protein sequence ID" value="QCP54504.1"/>
    <property type="molecule type" value="Genomic_DNA"/>
</dbReference>
<dbReference type="Proteomes" id="UP000298656">
    <property type="component" value="Chromosome 2"/>
</dbReference>
<reference evidence="1 2" key="1">
    <citation type="submission" date="2019-05" db="EMBL/GenBank/DDBJ databases">
        <title>Burkholderia sp. DHOD12, isolated from subtropical forest soil.</title>
        <authorList>
            <person name="Gao Z.-H."/>
            <person name="Qiu L.-H."/>
        </authorList>
    </citation>
    <scope>NUCLEOTIDE SEQUENCE [LARGE SCALE GENOMIC DNA]</scope>
    <source>
        <strain evidence="1 2">DHOD12</strain>
    </source>
</reference>
<evidence type="ECO:0000313" key="1">
    <source>
        <dbReference type="EMBL" id="QCP54504.1"/>
    </source>
</evidence>
<keyword evidence="2" id="KW-1185">Reference proteome</keyword>